<reference evidence="1 2" key="1">
    <citation type="submission" date="2019-12" db="EMBL/GenBank/DDBJ databases">
        <title>Isolation and characterization of three novel carbon monoxide-oxidizing members of Halobacteria from salione crusts and soils.</title>
        <authorList>
            <person name="Myers M.R."/>
            <person name="King G.M."/>
        </authorList>
    </citation>
    <scope>NUCLEOTIDE SEQUENCE [LARGE SCALE GENOMIC DNA]</scope>
    <source>
        <strain evidence="1 2">PCN9</strain>
    </source>
</reference>
<sequence>MVTDSDQFRDEFDWEPTYSSYETGLDAVVEAWRQSGTIEHTEAGWTWTDD</sequence>
<name>A0A6B0STV7_9EURY</name>
<comment type="caution">
    <text evidence="1">The sequence shown here is derived from an EMBL/GenBank/DDBJ whole genome shotgun (WGS) entry which is preliminary data.</text>
</comment>
<dbReference type="OrthoDB" id="206077at2157"/>
<evidence type="ECO:0000313" key="2">
    <source>
        <dbReference type="Proteomes" id="UP000471521"/>
    </source>
</evidence>
<dbReference type="Proteomes" id="UP000471521">
    <property type="component" value="Unassembled WGS sequence"/>
</dbReference>
<dbReference type="AlphaFoldDB" id="A0A6B0STV7"/>
<dbReference type="EMBL" id="WUUU01000228">
    <property type="protein sequence ID" value="MXR22250.1"/>
    <property type="molecule type" value="Genomic_DNA"/>
</dbReference>
<proteinExistence type="predicted"/>
<protein>
    <submittedName>
        <fullName evidence="1">Uncharacterized protein</fullName>
    </submittedName>
</protein>
<dbReference type="RefSeq" id="WP_159527619.1">
    <property type="nucleotide sequence ID" value="NZ_WUUU01000228.1"/>
</dbReference>
<keyword evidence="2" id="KW-1185">Reference proteome</keyword>
<accession>A0A6B0STV7</accession>
<evidence type="ECO:0000313" key="1">
    <source>
        <dbReference type="EMBL" id="MXR22250.1"/>
    </source>
</evidence>
<organism evidence="1 2">
    <name type="scientific">Halobacterium bonnevillei</name>
    <dbReference type="NCBI Taxonomy" id="2692200"/>
    <lineage>
        <taxon>Archaea</taxon>
        <taxon>Methanobacteriati</taxon>
        <taxon>Methanobacteriota</taxon>
        <taxon>Stenosarchaea group</taxon>
        <taxon>Halobacteria</taxon>
        <taxon>Halobacteriales</taxon>
        <taxon>Halobacteriaceae</taxon>
        <taxon>Halobacterium</taxon>
    </lineage>
</organism>
<gene>
    <name evidence="1" type="ORF">GRX66_17245</name>
</gene>